<organism evidence="8">
    <name type="scientific">Schizophyllum commune (strain H4-8 / FGSC 9210)</name>
    <name type="common">Split gill fungus</name>
    <dbReference type="NCBI Taxonomy" id="578458"/>
    <lineage>
        <taxon>Eukaryota</taxon>
        <taxon>Fungi</taxon>
        <taxon>Dikarya</taxon>
        <taxon>Basidiomycota</taxon>
        <taxon>Agaricomycotina</taxon>
        <taxon>Agaricomycetes</taxon>
        <taxon>Agaricomycetidae</taxon>
        <taxon>Agaricales</taxon>
        <taxon>Schizophyllaceae</taxon>
        <taxon>Schizophyllum</taxon>
    </lineage>
</organism>
<evidence type="ECO:0000259" key="6">
    <source>
        <dbReference type="PROSITE" id="PS50600"/>
    </source>
</evidence>
<dbReference type="InterPro" id="IPR038765">
    <property type="entry name" value="Papain-like_cys_pep_sf"/>
</dbReference>
<evidence type="ECO:0000256" key="5">
    <source>
        <dbReference type="SAM" id="MobiDB-lite"/>
    </source>
</evidence>
<dbReference type="KEGG" id="scm:SCHCO_01170196"/>
<evidence type="ECO:0000256" key="1">
    <source>
        <dbReference type="ARBA" id="ARBA00005234"/>
    </source>
</evidence>
<feature type="non-terminal residue" evidence="7">
    <location>
        <position position="498"/>
    </location>
</feature>
<dbReference type="Proteomes" id="UP000007431">
    <property type="component" value="Unassembled WGS sequence"/>
</dbReference>
<feature type="compositionally biased region" description="Polar residues" evidence="5">
    <location>
        <begin position="60"/>
        <end position="70"/>
    </location>
</feature>
<comment type="similarity">
    <text evidence="1">Belongs to the peptidase C48 family.</text>
</comment>
<dbReference type="GO" id="GO:0005634">
    <property type="term" value="C:nucleus"/>
    <property type="evidence" value="ECO:0007669"/>
    <property type="project" value="TreeGrafter"/>
</dbReference>
<dbReference type="VEuPathDB" id="FungiDB:SCHCODRAFT_01170196"/>
<dbReference type="AlphaFoldDB" id="D8PYF6"/>
<dbReference type="OrthoDB" id="3070835at2759"/>
<dbReference type="PROSITE" id="PS50600">
    <property type="entry name" value="ULP_PROTEASE"/>
    <property type="match status" value="1"/>
</dbReference>
<dbReference type="Pfam" id="PF02902">
    <property type="entry name" value="Peptidase_C48"/>
    <property type="match status" value="1"/>
</dbReference>
<dbReference type="PANTHER" id="PTHR12606">
    <property type="entry name" value="SENTRIN/SUMO-SPECIFIC PROTEASE"/>
    <property type="match status" value="1"/>
</dbReference>
<dbReference type="InParanoid" id="D8PYF6"/>
<dbReference type="STRING" id="578458.D8PYF6"/>
<dbReference type="RefSeq" id="XP_003033589.1">
    <property type="nucleotide sequence ID" value="XM_003033543.1"/>
</dbReference>
<protein>
    <recommendedName>
        <fullName evidence="6">Ubiquitin-like protease family profile domain-containing protein</fullName>
    </recommendedName>
</protein>
<evidence type="ECO:0000256" key="4">
    <source>
        <dbReference type="ARBA" id="ARBA00022807"/>
    </source>
</evidence>
<gene>
    <name evidence="7" type="ORF">SCHCODRAFT_106359</name>
</gene>
<dbReference type="GO" id="GO:0016926">
    <property type="term" value="P:protein desumoylation"/>
    <property type="evidence" value="ECO:0007669"/>
    <property type="project" value="TreeGrafter"/>
</dbReference>
<evidence type="ECO:0000313" key="8">
    <source>
        <dbReference type="Proteomes" id="UP000007431"/>
    </source>
</evidence>
<dbReference type="GeneID" id="9592308"/>
<reference evidence="7 8" key="1">
    <citation type="journal article" date="2010" name="Nat. Biotechnol.">
        <title>Genome sequence of the model mushroom Schizophyllum commune.</title>
        <authorList>
            <person name="Ohm R.A."/>
            <person name="de Jong J.F."/>
            <person name="Lugones L.G."/>
            <person name="Aerts A."/>
            <person name="Kothe E."/>
            <person name="Stajich J.E."/>
            <person name="de Vries R.P."/>
            <person name="Record E."/>
            <person name="Levasseur A."/>
            <person name="Baker S.E."/>
            <person name="Bartholomew K.A."/>
            <person name="Coutinho P.M."/>
            <person name="Erdmann S."/>
            <person name="Fowler T.J."/>
            <person name="Gathman A.C."/>
            <person name="Lombard V."/>
            <person name="Henrissat B."/>
            <person name="Knabe N."/>
            <person name="Kuees U."/>
            <person name="Lilly W.W."/>
            <person name="Lindquist E."/>
            <person name="Lucas S."/>
            <person name="Magnuson J.K."/>
            <person name="Piumi F."/>
            <person name="Raudaskoski M."/>
            <person name="Salamov A."/>
            <person name="Schmutz J."/>
            <person name="Schwarze F.W.M.R."/>
            <person name="vanKuyk P.A."/>
            <person name="Horton J.S."/>
            <person name="Grigoriev I.V."/>
            <person name="Woesten H.A.B."/>
        </authorList>
    </citation>
    <scope>NUCLEOTIDE SEQUENCE [LARGE SCALE GENOMIC DNA]</scope>
    <source>
        <strain evidence="8">H4-8 / FGSC 9210</strain>
    </source>
</reference>
<evidence type="ECO:0000256" key="2">
    <source>
        <dbReference type="ARBA" id="ARBA00022670"/>
    </source>
</evidence>
<dbReference type="Gene3D" id="3.40.395.10">
    <property type="entry name" value="Adenoviral Proteinase, Chain A"/>
    <property type="match status" value="1"/>
</dbReference>
<dbReference type="GO" id="GO:0016929">
    <property type="term" value="F:deSUMOylase activity"/>
    <property type="evidence" value="ECO:0007669"/>
    <property type="project" value="TreeGrafter"/>
</dbReference>
<feature type="domain" description="Ubiquitin-like protease family profile" evidence="6">
    <location>
        <begin position="276"/>
        <end position="452"/>
    </location>
</feature>
<feature type="region of interest" description="Disordered" evidence="5">
    <location>
        <begin position="29"/>
        <end position="72"/>
    </location>
</feature>
<keyword evidence="8" id="KW-1185">Reference proteome</keyword>
<evidence type="ECO:0000313" key="7">
    <source>
        <dbReference type="EMBL" id="EFI98686.1"/>
    </source>
</evidence>
<accession>D8PYF6</accession>
<dbReference type="PANTHER" id="PTHR12606:SF141">
    <property type="entry name" value="GH15225P-RELATED"/>
    <property type="match status" value="1"/>
</dbReference>
<name>D8PYF6_SCHCM</name>
<evidence type="ECO:0000256" key="3">
    <source>
        <dbReference type="ARBA" id="ARBA00022801"/>
    </source>
</evidence>
<dbReference type="SUPFAM" id="SSF54001">
    <property type="entry name" value="Cysteine proteinases"/>
    <property type="match status" value="1"/>
</dbReference>
<dbReference type="InterPro" id="IPR003653">
    <property type="entry name" value="Peptidase_C48_C"/>
</dbReference>
<dbReference type="GO" id="GO:0006508">
    <property type="term" value="P:proteolysis"/>
    <property type="evidence" value="ECO:0007669"/>
    <property type="project" value="UniProtKB-KW"/>
</dbReference>
<dbReference type="HOGENOM" id="CLU_553373_0_0_1"/>
<keyword evidence="2" id="KW-0645">Protease</keyword>
<proteinExistence type="inferred from homology"/>
<sequence length="498" mass="55873">MAGMRSTDAVRAKARRERLAIEDPARLEQERQAKAAHARNARRAQAEAAGRIYRPRNKASIRNPSNTLVNHGTRIDLHAPSTTLRPSPAPGASPQEVSWNPDVLQGLAMPAGTLLSQDLAHRLEVLGSSLRTWQLSLPLADQVVRSHPRGSAFIMPQLFGHAYRRLSSGNYSDYTTLRQEVKLFDSCLRAADTFAELFESARRACPPQHLQIIYDYELCHLTWLRTLQGARDGIEEARSSFIKVAPAVFVEGILCEAIECAVSQEYTVKTPCSSAYALTCSDLSRLGPNCWLNDTVIDFMLALWKEEHMLEDTIFMPTSFVSLHFDLSEKFQFRGGRRAYSHGWLKEAANGRAHVWKKILLPVAHKNHFFAVVIDTVDTSVTTYDSLKSSAWRGDQLESFVNVIHQWVGGLCAHHGWQSPSDTWIGECAQQTPQQNNQSDCGIFTLLFLRHLSRSDRINGVDVPAFYRLTTIQNAASAEWARLLLLEEILEKGSLELP</sequence>
<dbReference type="EMBL" id="GL377304">
    <property type="protein sequence ID" value="EFI98686.1"/>
    <property type="molecule type" value="Genomic_DNA"/>
</dbReference>
<keyword evidence="3" id="KW-0378">Hydrolase</keyword>
<keyword evidence="4" id="KW-0788">Thiol protease</keyword>